<gene>
    <name evidence="1" type="ORF">PAECIP111894_00094</name>
</gene>
<evidence type="ECO:0000313" key="1">
    <source>
        <dbReference type="EMBL" id="CAH1053949.1"/>
    </source>
</evidence>
<reference evidence="1" key="1">
    <citation type="submission" date="2021-12" db="EMBL/GenBank/DDBJ databases">
        <authorList>
            <person name="Criscuolo A."/>
        </authorList>
    </citation>
    <scope>NUCLEOTIDE SEQUENCE</scope>
    <source>
        <strain evidence="1">CIP111894</strain>
    </source>
</reference>
<evidence type="ECO:0000313" key="2">
    <source>
        <dbReference type="Proteomes" id="UP000838749"/>
    </source>
</evidence>
<dbReference type="Proteomes" id="UP000838749">
    <property type="component" value="Unassembled WGS sequence"/>
</dbReference>
<proteinExistence type="predicted"/>
<sequence length="29" mass="3444">MTVRSIWIKQGISELKYLDYGLTMLEVKK</sequence>
<comment type="caution">
    <text evidence="1">The sequence shown here is derived from an EMBL/GenBank/DDBJ whole genome shotgun (WGS) entry which is preliminary data.</text>
</comment>
<keyword evidence="2" id="KW-1185">Reference proteome</keyword>
<organism evidence="1 2">
    <name type="scientific">Paenibacillus pseudetheri</name>
    <dbReference type="NCBI Taxonomy" id="2897682"/>
    <lineage>
        <taxon>Bacteria</taxon>
        <taxon>Bacillati</taxon>
        <taxon>Bacillota</taxon>
        <taxon>Bacilli</taxon>
        <taxon>Bacillales</taxon>
        <taxon>Paenibacillaceae</taxon>
        <taxon>Paenibacillus</taxon>
    </lineage>
</organism>
<accession>A0ABN8F8A8</accession>
<protein>
    <submittedName>
        <fullName evidence="1">Uncharacterized protein</fullName>
    </submittedName>
</protein>
<dbReference type="EMBL" id="CAKMAB010000001">
    <property type="protein sequence ID" value="CAH1053949.1"/>
    <property type="molecule type" value="Genomic_DNA"/>
</dbReference>
<name>A0ABN8F8A8_9BACL</name>